<feature type="compositionally biased region" description="Gly residues" evidence="4">
    <location>
        <begin position="433"/>
        <end position="442"/>
    </location>
</feature>
<sequence length="457" mass="45294">MVPIDPGGTMSTEHPQHPQHPPHPQRPEPSQRPDAYPAAPAAGPGPVEVRDRRPTPWLALVSTATAAALVASVATAGLTGAFAPEQSPSQATTTATLEQQESQTVPVAGSAAGQPDWQAVAAAVRESVVAIDVRTGSGSGEGSGVVVDAEGHVLTNDHVVGDAVDDGLRVTLADGRVFEATLVGADPTTDLAVVALVDPPTDLVPAVLGDSDALEVGAGVMAVGNPLGLDSTVTTGIVSALDRPVTTASDSADEPVVTNAIQIDAAINPGNSGGPLFDASGEVVGITSSIASLSSGGSGSSTGSIGLGFAIPVNLADRVAAELLEDGTASHAFLGVTLGDGTATSDGTTRLGAVVGEVTPGSPADEAGLAPEDVVVAIDGDAVSGAESLTAYVREHTAGEQVSLTVVRQGETRDLTAVLAARDEVTAENSGSQEGGRSGSGSEGVVPGDPWDPFDRG</sequence>
<dbReference type="Pfam" id="PF13365">
    <property type="entry name" value="Trypsin_2"/>
    <property type="match status" value="1"/>
</dbReference>
<keyword evidence="2" id="KW-0645">Protease</keyword>
<dbReference type="InterPro" id="IPR051201">
    <property type="entry name" value="Chloro_Bact_Ser_Proteases"/>
</dbReference>
<dbReference type="PRINTS" id="PR00834">
    <property type="entry name" value="PROTEASES2C"/>
</dbReference>
<dbReference type="InterPro" id="IPR043504">
    <property type="entry name" value="Peptidase_S1_PA_chymotrypsin"/>
</dbReference>
<organism evidence="6 7">
    <name type="scientific">Actinotalea soli</name>
    <dbReference type="NCBI Taxonomy" id="2819234"/>
    <lineage>
        <taxon>Bacteria</taxon>
        <taxon>Bacillati</taxon>
        <taxon>Actinomycetota</taxon>
        <taxon>Actinomycetes</taxon>
        <taxon>Micrococcales</taxon>
        <taxon>Cellulomonadaceae</taxon>
        <taxon>Actinotalea</taxon>
    </lineage>
</organism>
<evidence type="ECO:0000256" key="2">
    <source>
        <dbReference type="ARBA" id="ARBA00022670"/>
    </source>
</evidence>
<dbReference type="PROSITE" id="PS50106">
    <property type="entry name" value="PDZ"/>
    <property type="match status" value="1"/>
</dbReference>
<feature type="compositionally biased region" description="Low complexity" evidence="4">
    <location>
        <begin position="32"/>
        <end position="46"/>
    </location>
</feature>
<evidence type="ECO:0000256" key="3">
    <source>
        <dbReference type="ARBA" id="ARBA00022801"/>
    </source>
</evidence>
<dbReference type="SMART" id="SM00228">
    <property type="entry name" value="PDZ"/>
    <property type="match status" value="1"/>
</dbReference>
<dbReference type="InterPro" id="IPR009003">
    <property type="entry name" value="Peptidase_S1_PA"/>
</dbReference>
<dbReference type="Gene3D" id="2.40.10.10">
    <property type="entry name" value="Trypsin-like serine proteases"/>
    <property type="match status" value="2"/>
</dbReference>
<dbReference type="SUPFAM" id="SSF50494">
    <property type="entry name" value="Trypsin-like serine proteases"/>
    <property type="match status" value="1"/>
</dbReference>
<dbReference type="EMBL" id="JAGEMK010000005">
    <property type="protein sequence ID" value="MBO1752433.1"/>
    <property type="molecule type" value="Genomic_DNA"/>
</dbReference>
<feature type="compositionally biased region" description="Low complexity" evidence="4">
    <location>
        <begin position="89"/>
        <end position="104"/>
    </location>
</feature>
<evidence type="ECO:0000256" key="4">
    <source>
        <dbReference type="SAM" id="MobiDB-lite"/>
    </source>
</evidence>
<comment type="similarity">
    <text evidence="1">Belongs to the peptidase S1C family.</text>
</comment>
<reference evidence="6" key="1">
    <citation type="submission" date="2021-03" db="EMBL/GenBank/DDBJ databases">
        <title>Actinotalea soli sp. nov., isolated from soil.</title>
        <authorList>
            <person name="Ping W."/>
            <person name="Zhang J."/>
        </authorList>
    </citation>
    <scope>NUCLEOTIDE SEQUENCE</scope>
    <source>
        <strain evidence="6">BY-33</strain>
    </source>
</reference>
<keyword evidence="3" id="KW-0378">Hydrolase</keyword>
<dbReference type="SUPFAM" id="SSF50156">
    <property type="entry name" value="PDZ domain-like"/>
    <property type="match status" value="1"/>
</dbReference>
<gene>
    <name evidence="6" type="ORF">J4G33_11535</name>
</gene>
<evidence type="ECO:0000313" key="6">
    <source>
        <dbReference type="EMBL" id="MBO1752433.1"/>
    </source>
</evidence>
<dbReference type="CDD" id="cd06779">
    <property type="entry name" value="cpPDZ_Deg_HtrA-like"/>
    <property type="match status" value="1"/>
</dbReference>
<dbReference type="InterPro" id="IPR001940">
    <property type="entry name" value="Peptidase_S1C"/>
</dbReference>
<evidence type="ECO:0000259" key="5">
    <source>
        <dbReference type="PROSITE" id="PS50106"/>
    </source>
</evidence>
<dbReference type="InterPro" id="IPR036034">
    <property type="entry name" value="PDZ_sf"/>
</dbReference>
<accession>A0A939LRD5</accession>
<name>A0A939LRD5_9CELL</name>
<dbReference type="PANTHER" id="PTHR43343:SF3">
    <property type="entry name" value="PROTEASE DO-LIKE 8, CHLOROPLASTIC"/>
    <property type="match status" value="1"/>
</dbReference>
<dbReference type="InterPro" id="IPR001478">
    <property type="entry name" value="PDZ"/>
</dbReference>
<dbReference type="Proteomes" id="UP000664209">
    <property type="component" value="Unassembled WGS sequence"/>
</dbReference>
<dbReference type="Gene3D" id="2.30.42.10">
    <property type="match status" value="1"/>
</dbReference>
<feature type="domain" description="PDZ" evidence="5">
    <location>
        <begin position="320"/>
        <end position="410"/>
    </location>
</feature>
<dbReference type="PANTHER" id="PTHR43343">
    <property type="entry name" value="PEPTIDASE S12"/>
    <property type="match status" value="1"/>
</dbReference>
<dbReference type="AlphaFoldDB" id="A0A939LRD5"/>
<feature type="region of interest" description="Disordered" evidence="4">
    <location>
        <begin position="421"/>
        <end position="457"/>
    </location>
</feature>
<dbReference type="GO" id="GO:0006508">
    <property type="term" value="P:proteolysis"/>
    <property type="evidence" value="ECO:0007669"/>
    <property type="project" value="UniProtKB-KW"/>
</dbReference>
<comment type="caution">
    <text evidence="6">The sequence shown here is derived from an EMBL/GenBank/DDBJ whole genome shotgun (WGS) entry which is preliminary data.</text>
</comment>
<feature type="region of interest" description="Disordered" evidence="4">
    <location>
        <begin position="84"/>
        <end position="111"/>
    </location>
</feature>
<protein>
    <submittedName>
        <fullName evidence="6">Trypsin-like peptidase domain-containing protein</fullName>
    </submittedName>
</protein>
<keyword evidence="7" id="KW-1185">Reference proteome</keyword>
<evidence type="ECO:0000313" key="7">
    <source>
        <dbReference type="Proteomes" id="UP000664209"/>
    </source>
</evidence>
<feature type="region of interest" description="Disordered" evidence="4">
    <location>
        <begin position="1"/>
        <end position="51"/>
    </location>
</feature>
<proteinExistence type="inferred from homology"/>
<dbReference type="GO" id="GO:0004252">
    <property type="term" value="F:serine-type endopeptidase activity"/>
    <property type="evidence" value="ECO:0007669"/>
    <property type="project" value="InterPro"/>
</dbReference>
<dbReference type="Pfam" id="PF13180">
    <property type="entry name" value="PDZ_2"/>
    <property type="match status" value="1"/>
</dbReference>
<evidence type="ECO:0000256" key="1">
    <source>
        <dbReference type="ARBA" id="ARBA00010541"/>
    </source>
</evidence>